<accession>A0A0S7BMT5</accession>
<reference evidence="1" key="1">
    <citation type="journal article" date="2015" name="Genome Announc.">
        <title>Draft Genome Sequence of Anaerolineae Strain TC1, a Novel Isolate from a Methanogenic Wastewater Treatment System.</title>
        <authorList>
            <person name="Matsuura N."/>
            <person name="Tourlousse D.M."/>
            <person name="Sun L."/>
            <person name="Toyonaga M."/>
            <person name="Kuroda K."/>
            <person name="Ohashi A."/>
            <person name="Cruz R."/>
            <person name="Yamaguchi T."/>
            <person name="Sekiguchi Y."/>
        </authorList>
    </citation>
    <scope>NUCLEOTIDE SEQUENCE [LARGE SCALE GENOMIC DNA]</scope>
    <source>
        <strain evidence="1">TC1</strain>
    </source>
</reference>
<evidence type="ECO:0000313" key="2">
    <source>
        <dbReference type="Proteomes" id="UP000053370"/>
    </source>
</evidence>
<name>A0A0S7BMT5_9CHLR</name>
<dbReference type="Proteomes" id="UP000053370">
    <property type="component" value="Unassembled WGS sequence"/>
</dbReference>
<protein>
    <submittedName>
        <fullName evidence="1">Uncharacterized protein</fullName>
    </submittedName>
</protein>
<organism evidence="1">
    <name type="scientific">Flexilinea flocculi</name>
    <dbReference type="NCBI Taxonomy" id="1678840"/>
    <lineage>
        <taxon>Bacteria</taxon>
        <taxon>Bacillati</taxon>
        <taxon>Chloroflexota</taxon>
        <taxon>Anaerolineae</taxon>
        <taxon>Anaerolineales</taxon>
        <taxon>Anaerolineaceae</taxon>
        <taxon>Flexilinea</taxon>
    </lineage>
</organism>
<sequence length="104" mass="12170">MTAIPNMERNKCCCVVFALRAKTTQQQVLPSFLKDFSKFRITESMKSVKTIIRQYDKVILKTREEATIVEIYEHGVTYEADIRDGDDYRTELICQDDILSLRDQ</sequence>
<dbReference type="EMBL" id="DF968181">
    <property type="protein sequence ID" value="GAP41676.1"/>
    <property type="molecule type" value="Genomic_DNA"/>
</dbReference>
<proteinExistence type="predicted"/>
<dbReference type="AlphaFoldDB" id="A0A0S7BMT5"/>
<keyword evidence="2" id="KW-1185">Reference proteome</keyword>
<gene>
    <name evidence="1" type="ORF">ATC1_131672</name>
</gene>
<evidence type="ECO:0000313" key="1">
    <source>
        <dbReference type="EMBL" id="GAP41676.1"/>
    </source>
</evidence>